<dbReference type="EMBL" id="RAVZ01000005">
    <property type="protein sequence ID" value="RKG93686.1"/>
    <property type="molecule type" value="Genomic_DNA"/>
</dbReference>
<name>A0A3A8JFE4_9BACT</name>
<evidence type="ECO:0000313" key="3">
    <source>
        <dbReference type="Proteomes" id="UP000268094"/>
    </source>
</evidence>
<feature type="region of interest" description="Disordered" evidence="1">
    <location>
        <begin position="1"/>
        <end position="23"/>
    </location>
</feature>
<accession>A0A3A8JFE4</accession>
<sequence>MLQGHFEVVPTGGRDPWRDRNPWSGRITPCRASCKPCTGMQTLHRPGARGRARFAHLESLLWSRPPAPWLALPLLCRLPVPRRKARLERRAGCERERHLQRGKDKDGT</sequence>
<dbReference type="Proteomes" id="UP000268094">
    <property type="component" value="Unassembled WGS sequence"/>
</dbReference>
<proteinExistence type="predicted"/>
<keyword evidence="3" id="KW-1185">Reference proteome</keyword>
<reference evidence="3" key="1">
    <citation type="submission" date="2018-09" db="EMBL/GenBank/DDBJ databases">
        <authorList>
            <person name="Livingstone P.G."/>
            <person name="Whitworth D.E."/>
        </authorList>
    </citation>
    <scope>NUCLEOTIDE SEQUENCE [LARGE SCALE GENOMIC DNA]</scope>
    <source>
        <strain evidence="3">CA054A</strain>
    </source>
</reference>
<gene>
    <name evidence="2" type="ORF">D7V88_01730</name>
</gene>
<organism evidence="2 3">
    <name type="scientific">Corallococcus terminator</name>
    <dbReference type="NCBI Taxonomy" id="2316733"/>
    <lineage>
        <taxon>Bacteria</taxon>
        <taxon>Pseudomonadati</taxon>
        <taxon>Myxococcota</taxon>
        <taxon>Myxococcia</taxon>
        <taxon>Myxococcales</taxon>
        <taxon>Cystobacterineae</taxon>
        <taxon>Myxococcaceae</taxon>
        <taxon>Corallococcus</taxon>
    </lineage>
</organism>
<feature type="region of interest" description="Disordered" evidence="1">
    <location>
        <begin position="85"/>
        <end position="108"/>
    </location>
</feature>
<evidence type="ECO:0000256" key="1">
    <source>
        <dbReference type="SAM" id="MobiDB-lite"/>
    </source>
</evidence>
<dbReference type="AlphaFoldDB" id="A0A3A8JFE4"/>
<evidence type="ECO:0000313" key="2">
    <source>
        <dbReference type="EMBL" id="RKG93686.1"/>
    </source>
</evidence>
<protein>
    <submittedName>
        <fullName evidence="2">Uncharacterized protein</fullName>
    </submittedName>
</protein>
<feature type="compositionally biased region" description="Basic and acidic residues" evidence="1">
    <location>
        <begin position="88"/>
        <end position="108"/>
    </location>
</feature>
<comment type="caution">
    <text evidence="2">The sequence shown here is derived from an EMBL/GenBank/DDBJ whole genome shotgun (WGS) entry which is preliminary data.</text>
</comment>